<dbReference type="GeneID" id="6750457"/>
<keyword evidence="2" id="KW-1185">Reference proteome</keyword>
<proteinExistence type="predicted"/>
<accession>B3RN82</accession>
<dbReference type="CTD" id="6750457"/>
<dbReference type="AlphaFoldDB" id="B3RN82"/>
<dbReference type="RefSeq" id="XP_002109810.1">
    <property type="nucleotide sequence ID" value="XM_002109774.1"/>
</dbReference>
<sequence length="263" mass="30209">MDYVMYRHYFLELVKRSFDNFRGSYELAPAVSPASIPYHRNRAEITDSHEDLNYPYFVWCPSKIKQPAVKLSLNNCNDKVIPKDLTNDILPLNLRPSQKFLPIIGPKIDHKFNQSQQIEQKNSTQMNYLKSGLTGNDHSKKMPHSVSLSALQGCLVPPENSLQWKKSQLHKQNGRKIYIRLNDTTKNPNKECSIQNKAKVRSQKFTLGKSETLTTHRNPTTVIVSFDNGVNFANQHKRLRQRLKIEIGTTCVCSTDLMISTFS</sequence>
<evidence type="ECO:0000313" key="2">
    <source>
        <dbReference type="Proteomes" id="UP000009022"/>
    </source>
</evidence>
<reference evidence="1 2" key="1">
    <citation type="journal article" date="2008" name="Nature">
        <title>The Trichoplax genome and the nature of placozoans.</title>
        <authorList>
            <person name="Srivastava M."/>
            <person name="Begovic E."/>
            <person name="Chapman J."/>
            <person name="Putnam N.H."/>
            <person name="Hellsten U."/>
            <person name="Kawashima T."/>
            <person name="Kuo A."/>
            <person name="Mitros T."/>
            <person name="Salamov A."/>
            <person name="Carpenter M.L."/>
            <person name="Signorovitch A.Y."/>
            <person name="Moreno M.A."/>
            <person name="Kamm K."/>
            <person name="Grimwood J."/>
            <person name="Schmutz J."/>
            <person name="Shapiro H."/>
            <person name="Grigoriev I.V."/>
            <person name="Buss L.W."/>
            <person name="Schierwater B."/>
            <person name="Dellaporta S.L."/>
            <person name="Rokhsar D.S."/>
        </authorList>
    </citation>
    <scope>NUCLEOTIDE SEQUENCE [LARGE SCALE GENOMIC DNA]</scope>
    <source>
        <strain evidence="1 2">Grell-BS-1999</strain>
    </source>
</reference>
<protein>
    <submittedName>
        <fullName evidence="1">Uncharacterized protein</fullName>
    </submittedName>
</protein>
<evidence type="ECO:0000313" key="1">
    <source>
        <dbReference type="EMBL" id="EDV27976.1"/>
    </source>
</evidence>
<name>B3RN82_TRIAD</name>
<dbReference type="KEGG" id="tad:TRIADDRAFT_53073"/>
<organism evidence="1 2">
    <name type="scientific">Trichoplax adhaerens</name>
    <name type="common">Trichoplax reptans</name>
    <dbReference type="NCBI Taxonomy" id="10228"/>
    <lineage>
        <taxon>Eukaryota</taxon>
        <taxon>Metazoa</taxon>
        <taxon>Placozoa</taxon>
        <taxon>Uniplacotomia</taxon>
        <taxon>Trichoplacea</taxon>
        <taxon>Trichoplacidae</taxon>
        <taxon>Trichoplax</taxon>
    </lineage>
</organism>
<dbReference type="EMBL" id="DS985242">
    <property type="protein sequence ID" value="EDV27976.1"/>
    <property type="molecule type" value="Genomic_DNA"/>
</dbReference>
<dbReference type="HOGENOM" id="CLU_1058956_0_0_1"/>
<dbReference type="InParanoid" id="B3RN82"/>
<gene>
    <name evidence="1" type="ORF">TRIADDRAFT_53073</name>
</gene>
<dbReference type="Proteomes" id="UP000009022">
    <property type="component" value="Unassembled WGS sequence"/>
</dbReference>